<protein>
    <submittedName>
        <fullName evidence="5">Carbon monoxide dehydrogenase chain C</fullName>
    </submittedName>
</protein>
<dbReference type="SUPFAM" id="SSF56176">
    <property type="entry name" value="FAD-binding/transporter-associated domain-like"/>
    <property type="match status" value="1"/>
</dbReference>
<dbReference type="OrthoDB" id="9793944at2"/>
<dbReference type="InterPro" id="IPR016169">
    <property type="entry name" value="FAD-bd_PCMH_sub2"/>
</dbReference>
<dbReference type="PANTHER" id="PTHR42659:SF2">
    <property type="entry name" value="XANTHINE DEHYDROGENASE SUBUNIT C-RELATED"/>
    <property type="match status" value="1"/>
</dbReference>
<dbReference type="eggNOG" id="COG1319">
    <property type="taxonomic scope" value="Bacteria"/>
</dbReference>
<dbReference type="Gene3D" id="3.30.43.10">
    <property type="entry name" value="Uridine Diphospho-n-acetylenolpyruvylglucosamine Reductase, domain 2"/>
    <property type="match status" value="1"/>
</dbReference>
<evidence type="ECO:0000256" key="1">
    <source>
        <dbReference type="ARBA" id="ARBA00022630"/>
    </source>
</evidence>
<dbReference type="InterPro" id="IPR005107">
    <property type="entry name" value="CO_DH_flav_C"/>
</dbReference>
<dbReference type="InterPro" id="IPR051312">
    <property type="entry name" value="Diverse_Substr_Oxidored"/>
</dbReference>
<keyword evidence="1" id="KW-0285">Flavoprotein</keyword>
<dbReference type="GO" id="GO:0071949">
    <property type="term" value="F:FAD binding"/>
    <property type="evidence" value="ECO:0007669"/>
    <property type="project" value="InterPro"/>
</dbReference>
<comment type="caution">
    <text evidence="5">The sequence shown here is derived from an EMBL/GenBank/DDBJ whole genome shotgun (WGS) entry which is preliminary data.</text>
</comment>
<keyword evidence="6" id="KW-1185">Reference proteome</keyword>
<dbReference type="HOGENOM" id="CLU_058050_3_0_5"/>
<organism evidence="5 6">
    <name type="scientific">Maritimibacter alkaliphilus HTCC2654</name>
    <dbReference type="NCBI Taxonomy" id="314271"/>
    <lineage>
        <taxon>Bacteria</taxon>
        <taxon>Pseudomonadati</taxon>
        <taxon>Pseudomonadota</taxon>
        <taxon>Alphaproteobacteria</taxon>
        <taxon>Rhodobacterales</taxon>
        <taxon>Roseobacteraceae</taxon>
        <taxon>Maritimibacter</taxon>
    </lineage>
</organism>
<dbReference type="RefSeq" id="WP_008328486.1">
    <property type="nucleotide sequence ID" value="NZ_CH902578.1"/>
</dbReference>
<keyword evidence="2" id="KW-0274">FAD</keyword>
<evidence type="ECO:0000313" key="5">
    <source>
        <dbReference type="EMBL" id="EAQ13603.1"/>
    </source>
</evidence>
<dbReference type="AlphaFoldDB" id="A3VDL4"/>
<evidence type="ECO:0000256" key="2">
    <source>
        <dbReference type="ARBA" id="ARBA00022827"/>
    </source>
</evidence>
<evidence type="ECO:0000256" key="3">
    <source>
        <dbReference type="ARBA" id="ARBA00023002"/>
    </source>
</evidence>
<feature type="domain" description="FAD-binding PCMH-type" evidence="4">
    <location>
        <begin position="1"/>
        <end position="170"/>
    </location>
</feature>
<dbReference type="STRING" id="314271.RB2654_02779"/>
<evidence type="ECO:0000259" key="4">
    <source>
        <dbReference type="PROSITE" id="PS51387"/>
    </source>
</evidence>
<dbReference type="InterPro" id="IPR002346">
    <property type="entry name" value="Mopterin_DH_FAD-bd"/>
</dbReference>
<dbReference type="PANTHER" id="PTHR42659">
    <property type="entry name" value="XANTHINE DEHYDROGENASE SUBUNIT C-RELATED"/>
    <property type="match status" value="1"/>
</dbReference>
<dbReference type="Pfam" id="PF00941">
    <property type="entry name" value="FAD_binding_5"/>
    <property type="match status" value="1"/>
</dbReference>
<evidence type="ECO:0000313" key="6">
    <source>
        <dbReference type="Proteomes" id="UP000002931"/>
    </source>
</evidence>
<dbReference type="EMBL" id="AAMT01000004">
    <property type="protein sequence ID" value="EAQ13603.1"/>
    <property type="molecule type" value="Genomic_DNA"/>
</dbReference>
<dbReference type="GO" id="GO:0016491">
    <property type="term" value="F:oxidoreductase activity"/>
    <property type="evidence" value="ECO:0007669"/>
    <property type="project" value="UniProtKB-KW"/>
</dbReference>
<dbReference type="InterPro" id="IPR016167">
    <property type="entry name" value="FAD-bd_PCMH_sub1"/>
</dbReference>
<sequence>MHRVEIKQPTTLADAVANFRDAGDAMFLSGGMTLVPSMKAHLAAPEVLVDLSRVAELTGITDQGDSLRVGAFTRLVDIERSEVVASAIPMLGKIASIIADRHVRNRGTIGGSIANNDPAADFTAAVLVLGATLVTDRREISADDYFTGLFETELEEDEILVAMVFPKPEAAAYAKHAHPASGYAVGGVCVARFGQGWRVAVTGSGADGVFRIPELETALADKSASQAIAAVDFSALDVVDDAVFPAPFRQAMIKWLAEDALAQIG</sequence>
<keyword evidence="3" id="KW-0560">Oxidoreductase</keyword>
<reference evidence="5 6" key="1">
    <citation type="journal article" date="2010" name="J. Bacteriol.">
        <title>Genome sequences of Pelagibaca bermudensis HTCC2601T and Maritimibacter alkaliphilus HTCC2654T, the type strains of two marine Roseobacter genera.</title>
        <authorList>
            <person name="Thrash J.C."/>
            <person name="Cho J.C."/>
            <person name="Ferriera S."/>
            <person name="Johnson J."/>
            <person name="Vergin K.L."/>
            <person name="Giovannoni S.J."/>
        </authorList>
    </citation>
    <scope>NUCLEOTIDE SEQUENCE [LARGE SCALE GENOMIC DNA]</scope>
    <source>
        <strain evidence="5 6">HTCC2654</strain>
    </source>
</reference>
<dbReference type="InterPro" id="IPR036683">
    <property type="entry name" value="CO_DH_flav_C_dom_sf"/>
</dbReference>
<accession>A3VDL4</accession>
<dbReference type="Proteomes" id="UP000002931">
    <property type="component" value="Unassembled WGS sequence"/>
</dbReference>
<dbReference type="SMART" id="SM01092">
    <property type="entry name" value="CO_deh_flav_C"/>
    <property type="match status" value="1"/>
</dbReference>
<dbReference type="InterPro" id="IPR036318">
    <property type="entry name" value="FAD-bd_PCMH-like_sf"/>
</dbReference>
<dbReference type="Gene3D" id="3.30.465.10">
    <property type="match status" value="1"/>
</dbReference>
<dbReference type="SUPFAM" id="SSF55447">
    <property type="entry name" value="CO dehydrogenase flavoprotein C-terminal domain-like"/>
    <property type="match status" value="1"/>
</dbReference>
<name>A3VDL4_9RHOB</name>
<proteinExistence type="predicted"/>
<dbReference type="InterPro" id="IPR016166">
    <property type="entry name" value="FAD-bd_PCMH"/>
</dbReference>
<dbReference type="PROSITE" id="PS51387">
    <property type="entry name" value="FAD_PCMH"/>
    <property type="match status" value="1"/>
</dbReference>
<gene>
    <name evidence="5" type="ORF">RB2654_02779</name>
</gene>